<dbReference type="RefSeq" id="WP_387404511.1">
    <property type="nucleotide sequence ID" value="NZ_JBIAQY010000006.1"/>
</dbReference>
<comment type="caution">
    <text evidence="1">The sequence shown here is derived from an EMBL/GenBank/DDBJ whole genome shotgun (WGS) entry which is preliminary data.</text>
</comment>
<organism evidence="1 2">
    <name type="scientific">Nocardia jiangxiensis</name>
    <dbReference type="NCBI Taxonomy" id="282685"/>
    <lineage>
        <taxon>Bacteria</taxon>
        <taxon>Bacillati</taxon>
        <taxon>Actinomycetota</taxon>
        <taxon>Actinomycetes</taxon>
        <taxon>Mycobacteriales</taxon>
        <taxon>Nocardiaceae</taxon>
        <taxon>Nocardia</taxon>
    </lineage>
</organism>
<proteinExistence type="predicted"/>
<evidence type="ECO:0000313" key="1">
    <source>
        <dbReference type="EMBL" id="MFF3569987.1"/>
    </source>
</evidence>
<reference evidence="1 2" key="1">
    <citation type="submission" date="2024-10" db="EMBL/GenBank/DDBJ databases">
        <title>The Natural Products Discovery Center: Release of the First 8490 Sequenced Strains for Exploring Actinobacteria Biosynthetic Diversity.</title>
        <authorList>
            <person name="Kalkreuter E."/>
            <person name="Kautsar S.A."/>
            <person name="Yang D."/>
            <person name="Bader C.D."/>
            <person name="Teijaro C.N."/>
            <person name="Fluegel L."/>
            <person name="Davis C.M."/>
            <person name="Simpson J.R."/>
            <person name="Lauterbach L."/>
            <person name="Steele A.D."/>
            <person name="Gui C."/>
            <person name="Meng S."/>
            <person name="Li G."/>
            <person name="Viehrig K."/>
            <person name="Ye F."/>
            <person name="Su P."/>
            <person name="Kiefer A.F."/>
            <person name="Nichols A."/>
            <person name="Cepeda A.J."/>
            <person name="Yan W."/>
            <person name="Fan B."/>
            <person name="Jiang Y."/>
            <person name="Adhikari A."/>
            <person name="Zheng C.-J."/>
            <person name="Schuster L."/>
            <person name="Cowan T.M."/>
            <person name="Smanski M.J."/>
            <person name="Chevrette M.G."/>
            <person name="De Carvalho L.P.S."/>
            <person name="Shen B."/>
        </authorList>
    </citation>
    <scope>NUCLEOTIDE SEQUENCE [LARGE SCALE GENOMIC DNA]</scope>
    <source>
        <strain evidence="1 2">NPDC002593</strain>
    </source>
</reference>
<dbReference type="EMBL" id="JBIAQY010000006">
    <property type="protein sequence ID" value="MFF3569987.1"/>
    <property type="molecule type" value="Genomic_DNA"/>
</dbReference>
<evidence type="ECO:0000313" key="2">
    <source>
        <dbReference type="Proteomes" id="UP001601992"/>
    </source>
</evidence>
<protein>
    <submittedName>
        <fullName evidence="1">Uncharacterized protein</fullName>
    </submittedName>
</protein>
<gene>
    <name evidence="1" type="ORF">ACFYXQ_19610</name>
</gene>
<keyword evidence="2" id="KW-1185">Reference proteome</keyword>
<sequence>MVVRSLDTVDPGVGAIRSVADARAHACRHRLRYRVAIIAPNVVDAVRSVGGWVFDRVMAGWEVTVVVPDPADRAPLQILGAIVVNTEDALGSPPDAVQIWPHELVVAATVFDSDSRVRSGVTANLEAHGEEIMFWGRCEGRVRGVEHRLSAAARAFKASALTLAGESFESVPGVETFHRRGPRSGFEADLVHLSSWPRARGGAMDSFGSEIRPDAAADAVVIDITRDVRRLRYNESNQ</sequence>
<accession>A0ABW6S113</accession>
<dbReference type="Proteomes" id="UP001601992">
    <property type="component" value="Unassembled WGS sequence"/>
</dbReference>
<name>A0ABW6S113_9NOCA</name>